<accession>A0A016UCZ1</accession>
<gene>
    <name evidence="2" type="primary">Acey_s0044.g1018</name>
    <name evidence="2" type="ORF">Y032_0044g1018</name>
</gene>
<reference evidence="3" key="1">
    <citation type="journal article" date="2015" name="Nat. Genet.">
        <title>The genome and transcriptome of the zoonotic hookworm Ancylostoma ceylanicum identify infection-specific gene families.</title>
        <authorList>
            <person name="Schwarz E.M."/>
            <person name="Hu Y."/>
            <person name="Antoshechkin I."/>
            <person name="Miller M.M."/>
            <person name="Sternberg P.W."/>
            <person name="Aroian R.V."/>
        </authorList>
    </citation>
    <scope>NUCLEOTIDE SEQUENCE</scope>
    <source>
        <strain evidence="3">HY135</strain>
    </source>
</reference>
<dbReference type="EMBL" id="JARK01001380">
    <property type="protein sequence ID" value="EYC13184.1"/>
    <property type="molecule type" value="Genomic_DNA"/>
</dbReference>
<evidence type="ECO:0000256" key="1">
    <source>
        <dbReference type="SAM" id="MobiDB-lite"/>
    </source>
</evidence>
<protein>
    <submittedName>
        <fullName evidence="2">Uncharacterized protein</fullName>
    </submittedName>
</protein>
<feature type="region of interest" description="Disordered" evidence="1">
    <location>
        <begin position="66"/>
        <end position="85"/>
    </location>
</feature>
<evidence type="ECO:0000313" key="3">
    <source>
        <dbReference type="Proteomes" id="UP000024635"/>
    </source>
</evidence>
<dbReference type="AlphaFoldDB" id="A0A016UCZ1"/>
<keyword evidence="3" id="KW-1185">Reference proteome</keyword>
<comment type="caution">
    <text evidence="2">The sequence shown here is derived from an EMBL/GenBank/DDBJ whole genome shotgun (WGS) entry which is preliminary data.</text>
</comment>
<sequence length="85" mass="9164">MRRESVKGREGVDLLKPYGYLKAAPAEILDSELRNGGLLPQATNTPAQAQLFKRSATSDGCVVVSASAPKGNRDEGEYMGNNLFH</sequence>
<name>A0A016UCZ1_9BILA</name>
<evidence type="ECO:0000313" key="2">
    <source>
        <dbReference type="EMBL" id="EYC13184.1"/>
    </source>
</evidence>
<organism evidence="2 3">
    <name type="scientific">Ancylostoma ceylanicum</name>
    <dbReference type="NCBI Taxonomy" id="53326"/>
    <lineage>
        <taxon>Eukaryota</taxon>
        <taxon>Metazoa</taxon>
        <taxon>Ecdysozoa</taxon>
        <taxon>Nematoda</taxon>
        <taxon>Chromadorea</taxon>
        <taxon>Rhabditida</taxon>
        <taxon>Rhabditina</taxon>
        <taxon>Rhabditomorpha</taxon>
        <taxon>Strongyloidea</taxon>
        <taxon>Ancylostomatidae</taxon>
        <taxon>Ancylostomatinae</taxon>
        <taxon>Ancylostoma</taxon>
    </lineage>
</organism>
<dbReference type="Proteomes" id="UP000024635">
    <property type="component" value="Unassembled WGS sequence"/>
</dbReference>
<proteinExistence type="predicted"/>